<dbReference type="GO" id="GO:0046872">
    <property type="term" value="F:metal ion binding"/>
    <property type="evidence" value="ECO:0007669"/>
    <property type="project" value="UniProtKB-KW"/>
</dbReference>
<evidence type="ECO:0000256" key="1">
    <source>
        <dbReference type="ARBA" id="ARBA00001933"/>
    </source>
</evidence>
<dbReference type="InterPro" id="IPR015421">
    <property type="entry name" value="PyrdxlP-dep_Trfase_major"/>
</dbReference>
<dbReference type="GO" id="GO:0008483">
    <property type="term" value="F:transaminase activity"/>
    <property type="evidence" value="ECO:0007669"/>
    <property type="project" value="UniProtKB-KW"/>
</dbReference>
<organism evidence="8">
    <name type="scientific">human gut metagenome</name>
    <dbReference type="NCBI Taxonomy" id="408170"/>
    <lineage>
        <taxon>unclassified sequences</taxon>
        <taxon>metagenomes</taxon>
        <taxon>organismal metagenomes</taxon>
    </lineage>
</organism>
<evidence type="ECO:0000256" key="6">
    <source>
        <dbReference type="ARBA" id="ARBA00023014"/>
    </source>
</evidence>
<keyword evidence="4" id="KW-0663">Pyridoxal phosphate</keyword>
<dbReference type="PANTHER" id="PTHR11601">
    <property type="entry name" value="CYSTEINE DESULFURYLASE FAMILY MEMBER"/>
    <property type="match status" value="1"/>
</dbReference>
<dbReference type="EMBL" id="AJWZ01001221">
    <property type="protein sequence ID" value="EKC74437.1"/>
    <property type="molecule type" value="Genomic_DNA"/>
</dbReference>
<dbReference type="Gene3D" id="3.40.640.10">
    <property type="entry name" value="Type I PLP-dependent aspartate aminotransferase-like (Major domain)"/>
    <property type="match status" value="1"/>
</dbReference>
<dbReference type="PIRSF" id="PIRSF005572">
    <property type="entry name" value="NifS"/>
    <property type="match status" value="1"/>
</dbReference>
<evidence type="ECO:0000256" key="4">
    <source>
        <dbReference type="ARBA" id="ARBA00022898"/>
    </source>
</evidence>
<feature type="domain" description="Aminotransferase class V" evidence="7">
    <location>
        <begin position="5"/>
        <end position="363"/>
    </location>
</feature>
<name>K1TMR2_9ZZZZ</name>
<dbReference type="PANTHER" id="PTHR11601:SF50">
    <property type="entry name" value="CYSTEINE DESULFURASE ISCS 2-RELATED"/>
    <property type="match status" value="1"/>
</dbReference>
<comment type="cofactor">
    <cofactor evidence="1">
        <name>pyridoxal 5'-phosphate</name>
        <dbReference type="ChEBI" id="CHEBI:597326"/>
    </cofactor>
</comment>
<dbReference type="InterPro" id="IPR016454">
    <property type="entry name" value="Cysteine_dSase"/>
</dbReference>
<dbReference type="GO" id="GO:0051536">
    <property type="term" value="F:iron-sulfur cluster binding"/>
    <property type="evidence" value="ECO:0007669"/>
    <property type="project" value="UniProtKB-KW"/>
</dbReference>
<keyword evidence="8" id="KW-0808">Transferase</keyword>
<dbReference type="InterPro" id="IPR015424">
    <property type="entry name" value="PyrdxlP-dep_Trfase"/>
</dbReference>
<evidence type="ECO:0000256" key="5">
    <source>
        <dbReference type="ARBA" id="ARBA00023004"/>
    </source>
</evidence>
<evidence type="ECO:0000259" key="7">
    <source>
        <dbReference type="Pfam" id="PF00266"/>
    </source>
</evidence>
<gene>
    <name evidence="8" type="ORF">OBE_01871</name>
</gene>
<keyword evidence="5" id="KW-0408">Iron</keyword>
<dbReference type="Pfam" id="PF00266">
    <property type="entry name" value="Aminotran_5"/>
    <property type="match status" value="1"/>
</dbReference>
<protein>
    <submittedName>
        <fullName evidence="8">Aminotransferase, class V</fullName>
    </submittedName>
</protein>
<dbReference type="PROSITE" id="PS00595">
    <property type="entry name" value="AA_TRANSFER_CLASS_5"/>
    <property type="match status" value="1"/>
</dbReference>
<keyword evidence="3" id="KW-0479">Metal-binding</keyword>
<dbReference type="SUPFAM" id="SSF53383">
    <property type="entry name" value="PLP-dependent transferases"/>
    <property type="match status" value="1"/>
</dbReference>
<sequence length="370" mass="41425">MIILIYLDYSATTPVNDSVLDTYVKVTKNYIGNPNSLHKLGLESSKLINDATRQIKKILDIEEKEIIYTSGASEANNLAIFGVCRKYKNRGKHIITTRLEHSSVSECFNELEKEGFRVSYVEIDSDGRVKLDDLKSLICDDTILVSICAVNSEIGLMQDLDGIGNLLKKYPKVIFHSDITQAIGKVKLNLWNVDMASMSSQKFYGMKGVGALLKNKNLEIEPIIYGGKSTTIYRSGTPATALIVSMSKALRLVYEDFEEKYAHILELSNYLKQKLQLIDGIILNSTSCSLPHIVNISILNVKPETILHALEEDDIYISTQTACHKAGDLSTSVLELTKNELYATHSIRISISYLTTKNEINQFIDTLKEK</sequence>
<keyword evidence="6" id="KW-0411">Iron-sulfur</keyword>
<evidence type="ECO:0000256" key="2">
    <source>
        <dbReference type="ARBA" id="ARBA00006490"/>
    </source>
</evidence>
<evidence type="ECO:0000313" key="8">
    <source>
        <dbReference type="EMBL" id="EKC74437.1"/>
    </source>
</evidence>
<keyword evidence="8" id="KW-0032">Aminotransferase</keyword>
<comment type="similarity">
    <text evidence="2">Belongs to the class-V pyridoxal-phosphate-dependent aminotransferase family. NifS/IscS subfamily.</text>
</comment>
<dbReference type="InterPro" id="IPR000192">
    <property type="entry name" value="Aminotrans_V_dom"/>
</dbReference>
<accession>K1TMR2</accession>
<evidence type="ECO:0000256" key="3">
    <source>
        <dbReference type="ARBA" id="ARBA00022723"/>
    </source>
</evidence>
<proteinExistence type="inferred from homology"/>
<dbReference type="Gene3D" id="3.90.1150.10">
    <property type="entry name" value="Aspartate Aminotransferase, domain 1"/>
    <property type="match status" value="1"/>
</dbReference>
<reference evidence="8" key="1">
    <citation type="journal article" date="2013" name="Environ. Microbiol.">
        <title>Microbiota from the distal guts of lean and obese adolescents exhibit partial functional redundancy besides clear differences in community structure.</title>
        <authorList>
            <person name="Ferrer M."/>
            <person name="Ruiz A."/>
            <person name="Lanza F."/>
            <person name="Haange S.B."/>
            <person name="Oberbach A."/>
            <person name="Till H."/>
            <person name="Bargiela R."/>
            <person name="Campoy C."/>
            <person name="Segura M.T."/>
            <person name="Richter M."/>
            <person name="von Bergen M."/>
            <person name="Seifert J."/>
            <person name="Suarez A."/>
        </authorList>
    </citation>
    <scope>NUCLEOTIDE SEQUENCE</scope>
</reference>
<dbReference type="InterPro" id="IPR015422">
    <property type="entry name" value="PyrdxlP-dep_Trfase_small"/>
</dbReference>
<dbReference type="AlphaFoldDB" id="K1TMR2"/>
<dbReference type="InterPro" id="IPR020578">
    <property type="entry name" value="Aminotrans_V_PyrdxlP_BS"/>
</dbReference>
<comment type="caution">
    <text evidence="8">The sequence shown here is derived from an EMBL/GenBank/DDBJ whole genome shotgun (WGS) entry which is preliminary data.</text>
</comment>